<dbReference type="STRING" id="133412.A0A1R1XEK8"/>
<dbReference type="OrthoDB" id="2351791at2759"/>
<dbReference type="PANTHER" id="PTHR23501:SF191">
    <property type="entry name" value="VACUOLAR BASIC AMINO ACID TRANSPORTER 4"/>
    <property type="match status" value="1"/>
</dbReference>
<evidence type="ECO:0000256" key="3">
    <source>
        <dbReference type="ARBA" id="ARBA00022692"/>
    </source>
</evidence>
<dbReference type="SUPFAM" id="SSF103473">
    <property type="entry name" value="MFS general substrate transporter"/>
    <property type="match status" value="1"/>
</dbReference>
<feature type="transmembrane region" description="Helical" evidence="6">
    <location>
        <begin position="255"/>
        <end position="273"/>
    </location>
</feature>
<organism evidence="8 9">
    <name type="scientific">Smittium culicis</name>
    <dbReference type="NCBI Taxonomy" id="133412"/>
    <lineage>
        <taxon>Eukaryota</taxon>
        <taxon>Fungi</taxon>
        <taxon>Fungi incertae sedis</taxon>
        <taxon>Zoopagomycota</taxon>
        <taxon>Kickxellomycotina</taxon>
        <taxon>Harpellomycetes</taxon>
        <taxon>Harpellales</taxon>
        <taxon>Legeriomycetaceae</taxon>
        <taxon>Smittium</taxon>
    </lineage>
</organism>
<feature type="transmembrane region" description="Helical" evidence="6">
    <location>
        <begin position="334"/>
        <end position="352"/>
    </location>
</feature>
<evidence type="ECO:0000256" key="2">
    <source>
        <dbReference type="ARBA" id="ARBA00022448"/>
    </source>
</evidence>
<dbReference type="Pfam" id="PF07690">
    <property type="entry name" value="MFS_1"/>
    <property type="match status" value="1"/>
</dbReference>
<accession>A0A1R1XEK8</accession>
<protein>
    <submittedName>
        <fullName evidence="8">Putative MFS-type transporter YusP</fullName>
    </submittedName>
</protein>
<keyword evidence="3 6" id="KW-0812">Transmembrane</keyword>
<dbReference type="Gene3D" id="1.20.1250.20">
    <property type="entry name" value="MFS general substrate transporter like domains"/>
    <property type="match status" value="1"/>
</dbReference>
<evidence type="ECO:0000256" key="4">
    <source>
        <dbReference type="ARBA" id="ARBA00022989"/>
    </source>
</evidence>
<feature type="transmembrane region" description="Helical" evidence="6">
    <location>
        <begin position="227"/>
        <end position="243"/>
    </location>
</feature>
<dbReference type="GO" id="GO:0022857">
    <property type="term" value="F:transmembrane transporter activity"/>
    <property type="evidence" value="ECO:0007669"/>
    <property type="project" value="InterPro"/>
</dbReference>
<feature type="domain" description="Major facilitator superfamily (MFS) profile" evidence="7">
    <location>
        <begin position="31"/>
        <end position="523"/>
    </location>
</feature>
<name>A0A1R1XEK8_9FUNG</name>
<dbReference type="InterPro" id="IPR011701">
    <property type="entry name" value="MFS"/>
</dbReference>
<dbReference type="Proteomes" id="UP000187283">
    <property type="component" value="Unassembled WGS sequence"/>
</dbReference>
<sequence length="549" mass="59709">MDSRNVSVVSSVTYRDENPETGRMPGINPDRLVLIVAGLCVLIFSATLSGTIVSTATESIKLSHGEDNITWVAQAFLISSTALQPAWGKFSDIFGRRPPMLMGIVLLLFFSIVAGLSVNMIMLIISRAIMGIGASSSLAMVNIIIADIIPIRKRGKYMGVISAFNGVGQVIGPLMGGIISDKLGWRWTNFINVPLVLVAAVPLYIYVRMPNPKMSLRKKFVSVDWKGVFILAIAISLLLYGVNTGGEKNLWNQPQSFGFILAGVLLFILFPFVELKTKRDPIISMTLVKYRNVWINILGAIITGTVMYVGIFYIPVLFTAVHNSTATEAGLLTWPWMVSVIIASVSCGAAITKFGIYRPFLWVGSSLLTLGFGLMCSLNSTDSFTKQAIFIAIVGVGIGLRLPPATISAQVVVSKDELASTTALINFSRSLGGILGLSMSKAIQSSSFNSNKADLISQFPSLTDTIEKISKGNAQAIHTITDSNAQKVVLDSFFKSLKIVFIICCGISFLGFIFSLFIQHVDLNLKEKQEMEEQDLINSQQMDDVKSVD</sequence>
<keyword evidence="9" id="KW-1185">Reference proteome</keyword>
<evidence type="ECO:0000259" key="7">
    <source>
        <dbReference type="PROSITE" id="PS50850"/>
    </source>
</evidence>
<evidence type="ECO:0000313" key="8">
    <source>
        <dbReference type="EMBL" id="OMJ13071.1"/>
    </source>
</evidence>
<dbReference type="InterPro" id="IPR036259">
    <property type="entry name" value="MFS_trans_sf"/>
</dbReference>
<evidence type="ECO:0000313" key="9">
    <source>
        <dbReference type="Proteomes" id="UP000187283"/>
    </source>
</evidence>
<dbReference type="AlphaFoldDB" id="A0A1R1XEK8"/>
<dbReference type="EMBL" id="LSSN01003651">
    <property type="protein sequence ID" value="OMJ13071.1"/>
    <property type="molecule type" value="Genomic_DNA"/>
</dbReference>
<dbReference type="Gene3D" id="1.20.1720.10">
    <property type="entry name" value="Multidrug resistance protein D"/>
    <property type="match status" value="1"/>
</dbReference>
<dbReference type="PRINTS" id="PR01036">
    <property type="entry name" value="TCRTETB"/>
</dbReference>
<feature type="transmembrane region" description="Helical" evidence="6">
    <location>
        <begin position="293"/>
        <end position="314"/>
    </location>
</feature>
<proteinExistence type="predicted"/>
<evidence type="ECO:0000256" key="6">
    <source>
        <dbReference type="SAM" id="Phobius"/>
    </source>
</evidence>
<keyword evidence="2" id="KW-0813">Transport</keyword>
<evidence type="ECO:0000256" key="1">
    <source>
        <dbReference type="ARBA" id="ARBA00004127"/>
    </source>
</evidence>
<feature type="transmembrane region" description="Helical" evidence="6">
    <location>
        <begin position="157"/>
        <end position="179"/>
    </location>
</feature>
<evidence type="ECO:0000256" key="5">
    <source>
        <dbReference type="ARBA" id="ARBA00023136"/>
    </source>
</evidence>
<dbReference type="GO" id="GO:0012505">
    <property type="term" value="C:endomembrane system"/>
    <property type="evidence" value="ECO:0007669"/>
    <property type="project" value="UniProtKB-SubCell"/>
</dbReference>
<feature type="transmembrane region" description="Helical" evidence="6">
    <location>
        <begin position="124"/>
        <end position="145"/>
    </location>
</feature>
<feature type="transmembrane region" description="Helical" evidence="6">
    <location>
        <begin position="69"/>
        <end position="88"/>
    </location>
</feature>
<reference evidence="8 9" key="1">
    <citation type="submission" date="2017-01" db="EMBL/GenBank/DDBJ databases">
        <authorList>
            <person name="Mah S.A."/>
            <person name="Swanson W.J."/>
            <person name="Moy G.W."/>
            <person name="Vacquier V.D."/>
        </authorList>
    </citation>
    <scope>NUCLEOTIDE SEQUENCE [LARGE SCALE GENOMIC DNA]</scope>
    <source>
        <strain evidence="8 9">GSMNP</strain>
    </source>
</reference>
<feature type="transmembrane region" description="Helical" evidence="6">
    <location>
        <begin position="384"/>
        <end position="402"/>
    </location>
</feature>
<gene>
    <name evidence="8" type="ORF">AYI70_g8733</name>
</gene>
<dbReference type="PANTHER" id="PTHR23501">
    <property type="entry name" value="MAJOR FACILITATOR SUPERFAMILY"/>
    <property type="match status" value="1"/>
</dbReference>
<feature type="transmembrane region" description="Helical" evidence="6">
    <location>
        <begin position="499"/>
        <end position="518"/>
    </location>
</feature>
<feature type="transmembrane region" description="Helical" evidence="6">
    <location>
        <begin position="359"/>
        <end position="378"/>
    </location>
</feature>
<keyword evidence="4 6" id="KW-1133">Transmembrane helix</keyword>
<dbReference type="InterPro" id="IPR020846">
    <property type="entry name" value="MFS_dom"/>
</dbReference>
<feature type="transmembrane region" description="Helical" evidence="6">
    <location>
        <begin position="185"/>
        <end position="207"/>
    </location>
</feature>
<comment type="caution">
    <text evidence="8">The sequence shown here is derived from an EMBL/GenBank/DDBJ whole genome shotgun (WGS) entry which is preliminary data.</text>
</comment>
<feature type="transmembrane region" description="Helical" evidence="6">
    <location>
        <begin position="100"/>
        <end position="118"/>
    </location>
</feature>
<dbReference type="PROSITE" id="PS50850">
    <property type="entry name" value="MFS"/>
    <property type="match status" value="1"/>
</dbReference>
<keyword evidence="5 6" id="KW-0472">Membrane</keyword>
<feature type="transmembrane region" description="Helical" evidence="6">
    <location>
        <begin position="32"/>
        <end position="57"/>
    </location>
</feature>
<comment type="subcellular location">
    <subcellularLocation>
        <location evidence="1">Endomembrane system</location>
        <topology evidence="1">Multi-pass membrane protein</topology>
    </subcellularLocation>
</comment>
<dbReference type="GO" id="GO:0005886">
    <property type="term" value="C:plasma membrane"/>
    <property type="evidence" value="ECO:0007669"/>
    <property type="project" value="TreeGrafter"/>
</dbReference>